<reference evidence="2" key="2">
    <citation type="journal article" date="2011" name="J. Bacteriol.">
        <title>Complete genome sequence of Cronobacter turicensis LMG 23827, a food-borne pathogen causing deaths in neonates.</title>
        <authorList>
            <person name="Stephan R."/>
            <person name="Lehner A."/>
            <person name="Tischler P."/>
            <person name="Rattei T."/>
        </authorList>
    </citation>
    <scope>NUCLEOTIDE SEQUENCE [LARGE SCALE GENOMIC DNA]</scope>
    <source>
        <strain evidence="2">DSM 18703 / CCUG 55852 / LMG 23827 / z3032</strain>
    </source>
</reference>
<protein>
    <submittedName>
        <fullName evidence="1">Uncharacterized protein</fullName>
    </submittedName>
</protein>
<sequence>MPVFVREITVKKRQNGAEALFLVRIHFCGNRVPGGVAVSEYNAA</sequence>
<dbReference type="Proteomes" id="UP000002069">
    <property type="component" value="Chromosome"/>
</dbReference>
<proteinExistence type="predicted"/>
<accession>C9Y2A3</accession>
<gene>
    <name evidence="1" type="ordered locus">Ctu_39280</name>
</gene>
<dbReference type="AlphaFoldDB" id="C9Y2A3"/>
<evidence type="ECO:0000313" key="2">
    <source>
        <dbReference type="Proteomes" id="UP000002069"/>
    </source>
</evidence>
<keyword evidence="2" id="KW-1185">Reference proteome</keyword>
<reference evidence="1 2" key="1">
    <citation type="journal article" date="2010" name="J. Bacteriol.">
        <title>Complete Genome Sequence of Cronobacter turicensis LMG 23827, a foodborne pathogen causing deaths in neonates.</title>
        <authorList>
            <person name="Stephan R."/>
            <person name="Lehner A."/>
            <person name="Tischler P."/>
            <person name="Rattei T."/>
        </authorList>
    </citation>
    <scope>NUCLEOTIDE SEQUENCE [LARGE SCALE GENOMIC DNA]</scope>
    <source>
        <strain evidence="2">DSM 18703 / CCUG 55852 / LMG 23827 / z3032</strain>
    </source>
</reference>
<evidence type="ECO:0000313" key="1">
    <source>
        <dbReference type="EMBL" id="CBA34252.1"/>
    </source>
</evidence>
<dbReference type="PATRIC" id="fig|693216.3.peg.3725"/>
<dbReference type="EMBL" id="FN543093">
    <property type="protein sequence ID" value="CBA34252.1"/>
    <property type="molecule type" value="Genomic_DNA"/>
</dbReference>
<organism evidence="1 2">
    <name type="scientific">Cronobacter turicensis (strain DSM 18703 / CCUG 55852 / LMG 23827 / z3032)</name>
    <dbReference type="NCBI Taxonomy" id="693216"/>
    <lineage>
        <taxon>Bacteria</taxon>
        <taxon>Pseudomonadati</taxon>
        <taxon>Pseudomonadota</taxon>
        <taxon>Gammaproteobacteria</taxon>
        <taxon>Enterobacterales</taxon>
        <taxon>Enterobacteriaceae</taxon>
        <taxon>Cronobacter</taxon>
    </lineage>
</organism>
<name>C9Y2A3_CROTZ</name>
<dbReference type="KEGG" id="ctu:CTU_39280"/>
<dbReference type="HOGENOM" id="CLU_3222053_0_0_6"/>